<dbReference type="InterPro" id="IPR055407">
    <property type="entry name" value="TraM_C"/>
</dbReference>
<dbReference type="Pfam" id="PF12508">
    <property type="entry name" value="Transposon_TraM"/>
    <property type="match status" value="1"/>
</dbReference>
<dbReference type="Proteomes" id="UP001500954">
    <property type="component" value="Unassembled WGS sequence"/>
</dbReference>
<evidence type="ECO:0000259" key="1">
    <source>
        <dbReference type="Pfam" id="PF12508"/>
    </source>
</evidence>
<evidence type="ECO:0000313" key="3">
    <source>
        <dbReference type="Proteomes" id="UP001500954"/>
    </source>
</evidence>
<evidence type="ECO:0000313" key="2">
    <source>
        <dbReference type="EMBL" id="GAA3573265.1"/>
    </source>
</evidence>
<accession>A0ABP6XVL6</accession>
<sequence length="309" mass="35000">MTIITCVLLFIGAYASLMMGEEEAPLIDGNQIPVPELDEDSHKTYKSKLEALDALKEVRETNAPSIYDERLLDSTGVYDKDLLKKEKLRIVDSLYNDIRFINAIDDGYGFHGPKQDRGLTGDVIKEETVTEPEVIVPDPGIQVQELALEHQLFFASNPKGKPDTIDRKTDNTIYVRVDGTQTVKKDFRLRMRLMKPTCINGTLFPKNTFIYGFLSFKPNRAIITINNINHRPVKLKAFDLQDGSEGIYVENTFRAEATREVIGDVVDDINIAGMPQVTGVKKLFQRNNRHVKVTILDNYQLILKASKRP</sequence>
<feature type="domain" description="Conjugative transposon TraM C-terminal" evidence="1">
    <location>
        <begin position="173"/>
        <end position="304"/>
    </location>
</feature>
<protein>
    <recommendedName>
        <fullName evidence="1">Conjugative transposon TraM C-terminal domain-containing protein</fullName>
    </recommendedName>
</protein>
<gene>
    <name evidence="2" type="ORF">GCM10022395_23210</name>
</gene>
<name>A0ABP6XVL6_9FLAO</name>
<reference evidence="3" key="1">
    <citation type="journal article" date="2019" name="Int. J. Syst. Evol. Microbiol.">
        <title>The Global Catalogue of Microorganisms (GCM) 10K type strain sequencing project: providing services to taxonomists for standard genome sequencing and annotation.</title>
        <authorList>
            <consortium name="The Broad Institute Genomics Platform"/>
            <consortium name="The Broad Institute Genome Sequencing Center for Infectious Disease"/>
            <person name="Wu L."/>
            <person name="Ma J."/>
        </authorList>
    </citation>
    <scope>NUCLEOTIDE SEQUENCE [LARGE SCALE GENOMIC DNA]</scope>
    <source>
        <strain evidence="3">JCM 17111</strain>
    </source>
</reference>
<proteinExistence type="predicted"/>
<dbReference type="EMBL" id="BAABCY010000064">
    <property type="protein sequence ID" value="GAA3573265.1"/>
    <property type="molecule type" value="Genomic_DNA"/>
</dbReference>
<comment type="caution">
    <text evidence="2">The sequence shown here is derived from an EMBL/GenBank/DDBJ whole genome shotgun (WGS) entry which is preliminary data.</text>
</comment>
<organism evidence="2 3">
    <name type="scientific">Snuella lapsa</name>
    <dbReference type="NCBI Taxonomy" id="870481"/>
    <lineage>
        <taxon>Bacteria</taxon>
        <taxon>Pseudomonadati</taxon>
        <taxon>Bacteroidota</taxon>
        <taxon>Flavobacteriia</taxon>
        <taxon>Flavobacteriales</taxon>
        <taxon>Flavobacteriaceae</taxon>
        <taxon>Snuella</taxon>
    </lineage>
</organism>
<keyword evidence="3" id="KW-1185">Reference proteome</keyword>